<proteinExistence type="predicted"/>
<name>A0AAP0RAU2_LIQFO</name>
<dbReference type="PANTHER" id="PTHR47926:SF432">
    <property type="entry name" value="(WILD MALAYSIAN BANANA) HYPOTHETICAL PROTEIN"/>
    <property type="match status" value="1"/>
</dbReference>
<reference evidence="1 2" key="1">
    <citation type="journal article" date="2024" name="Plant J.">
        <title>Genome sequences and population genomics reveal climatic adaptation and genomic divergence between two closely related sweetgum species.</title>
        <authorList>
            <person name="Xu W.Q."/>
            <person name="Ren C.Q."/>
            <person name="Zhang X.Y."/>
            <person name="Comes H.P."/>
            <person name="Liu X.H."/>
            <person name="Li Y.G."/>
            <person name="Kettle C.J."/>
            <person name="Jalonen R."/>
            <person name="Gaisberger H."/>
            <person name="Ma Y.Z."/>
            <person name="Qiu Y.X."/>
        </authorList>
    </citation>
    <scope>NUCLEOTIDE SEQUENCE [LARGE SCALE GENOMIC DNA]</scope>
    <source>
        <strain evidence="1">Hangzhou</strain>
    </source>
</reference>
<dbReference type="EMBL" id="JBBPBK010000012">
    <property type="protein sequence ID" value="KAK9274155.1"/>
    <property type="molecule type" value="Genomic_DNA"/>
</dbReference>
<accession>A0AAP0RAU2</accession>
<dbReference type="Proteomes" id="UP001415857">
    <property type="component" value="Unassembled WGS sequence"/>
</dbReference>
<evidence type="ECO:0000313" key="2">
    <source>
        <dbReference type="Proteomes" id="UP001415857"/>
    </source>
</evidence>
<comment type="caution">
    <text evidence="1">The sequence shown here is derived from an EMBL/GenBank/DDBJ whole genome shotgun (WGS) entry which is preliminary data.</text>
</comment>
<protein>
    <recommendedName>
        <fullName evidence="3">Pentatricopeptide repeat-containing protein</fullName>
    </recommendedName>
</protein>
<gene>
    <name evidence="1" type="ORF">L1049_018969</name>
</gene>
<dbReference type="InterPro" id="IPR046960">
    <property type="entry name" value="PPR_At4g14850-like_plant"/>
</dbReference>
<sequence length="114" mass="12753">MPCETNAAIWGSFLAASRIHGDGELGQRALQHLTHLKPQNSGNYILLSNIYAAVGMWNEAGMVRKVMRDTGVEKMPGRSFIEVNNRVHEFIAGDTSHSHFKRIYEVLCKINGQL</sequence>
<dbReference type="InterPro" id="IPR046848">
    <property type="entry name" value="E_motif"/>
</dbReference>
<dbReference type="PANTHER" id="PTHR47926">
    <property type="entry name" value="PENTATRICOPEPTIDE REPEAT-CONTAINING PROTEIN"/>
    <property type="match status" value="1"/>
</dbReference>
<keyword evidence="2" id="KW-1185">Reference proteome</keyword>
<dbReference type="AlphaFoldDB" id="A0AAP0RAU2"/>
<evidence type="ECO:0008006" key="3">
    <source>
        <dbReference type="Google" id="ProtNLM"/>
    </source>
</evidence>
<dbReference type="Pfam" id="PF20431">
    <property type="entry name" value="E_motif"/>
    <property type="match status" value="1"/>
</dbReference>
<dbReference type="GO" id="GO:0003723">
    <property type="term" value="F:RNA binding"/>
    <property type="evidence" value="ECO:0007669"/>
    <property type="project" value="InterPro"/>
</dbReference>
<dbReference type="GO" id="GO:0009451">
    <property type="term" value="P:RNA modification"/>
    <property type="evidence" value="ECO:0007669"/>
    <property type="project" value="InterPro"/>
</dbReference>
<evidence type="ECO:0000313" key="1">
    <source>
        <dbReference type="EMBL" id="KAK9274155.1"/>
    </source>
</evidence>
<organism evidence="1 2">
    <name type="scientific">Liquidambar formosana</name>
    <name type="common">Formosan gum</name>
    <dbReference type="NCBI Taxonomy" id="63359"/>
    <lineage>
        <taxon>Eukaryota</taxon>
        <taxon>Viridiplantae</taxon>
        <taxon>Streptophyta</taxon>
        <taxon>Embryophyta</taxon>
        <taxon>Tracheophyta</taxon>
        <taxon>Spermatophyta</taxon>
        <taxon>Magnoliopsida</taxon>
        <taxon>eudicotyledons</taxon>
        <taxon>Gunneridae</taxon>
        <taxon>Pentapetalae</taxon>
        <taxon>Saxifragales</taxon>
        <taxon>Altingiaceae</taxon>
        <taxon>Liquidambar</taxon>
    </lineage>
</organism>